<proteinExistence type="predicted"/>
<evidence type="ECO:0000313" key="1">
    <source>
        <dbReference type="EMBL" id="CAD8149507.1"/>
    </source>
</evidence>
<keyword evidence="2" id="KW-1185">Reference proteome</keyword>
<reference evidence="1" key="1">
    <citation type="submission" date="2021-01" db="EMBL/GenBank/DDBJ databases">
        <authorList>
            <consortium name="Genoscope - CEA"/>
            <person name="William W."/>
        </authorList>
    </citation>
    <scope>NUCLEOTIDE SEQUENCE</scope>
</reference>
<dbReference type="OrthoDB" id="288024at2759"/>
<evidence type="ECO:0000313" key="2">
    <source>
        <dbReference type="Proteomes" id="UP000683925"/>
    </source>
</evidence>
<dbReference type="EMBL" id="CAJJDP010000022">
    <property type="protein sequence ID" value="CAD8149507.1"/>
    <property type="molecule type" value="Genomic_DNA"/>
</dbReference>
<dbReference type="OMA" id="SCFNING"/>
<name>A0A8S1TCR1_PAROT</name>
<sequence length="120" mass="14233">MGSTCKCEFRKNETPESEITYLSKNKHFKQQKKLNDQPTMACLMQNVRAFYIIYPKKNENLIQLQQHLQEINKHDEFEIEECFELISDNSYHNVESCFNINGISYGSFKMINPTSEKELR</sequence>
<gene>
    <name evidence="1" type="ORF">POCTA_138.1.T0220265</name>
</gene>
<accession>A0A8S1TCR1</accession>
<dbReference type="AlphaFoldDB" id="A0A8S1TCR1"/>
<protein>
    <submittedName>
        <fullName evidence="1">Uncharacterized protein</fullName>
    </submittedName>
</protein>
<organism evidence="1 2">
    <name type="scientific">Paramecium octaurelia</name>
    <dbReference type="NCBI Taxonomy" id="43137"/>
    <lineage>
        <taxon>Eukaryota</taxon>
        <taxon>Sar</taxon>
        <taxon>Alveolata</taxon>
        <taxon>Ciliophora</taxon>
        <taxon>Intramacronucleata</taxon>
        <taxon>Oligohymenophorea</taxon>
        <taxon>Peniculida</taxon>
        <taxon>Parameciidae</taxon>
        <taxon>Paramecium</taxon>
    </lineage>
</organism>
<comment type="caution">
    <text evidence="1">The sequence shown here is derived from an EMBL/GenBank/DDBJ whole genome shotgun (WGS) entry which is preliminary data.</text>
</comment>
<dbReference type="Proteomes" id="UP000683925">
    <property type="component" value="Unassembled WGS sequence"/>
</dbReference>